<gene>
    <name evidence="2" type="ORF">ACFSBW_11225</name>
</gene>
<dbReference type="AlphaFoldDB" id="A0ABD6D840"/>
<dbReference type="InterPro" id="IPR023198">
    <property type="entry name" value="PGP-like_dom2"/>
</dbReference>
<dbReference type="GO" id="GO:0016787">
    <property type="term" value="F:hydrolase activity"/>
    <property type="evidence" value="ECO:0007669"/>
    <property type="project" value="UniProtKB-KW"/>
</dbReference>
<dbReference type="SUPFAM" id="SSF56784">
    <property type="entry name" value="HAD-like"/>
    <property type="match status" value="1"/>
</dbReference>
<dbReference type="Proteomes" id="UP001597052">
    <property type="component" value="Unassembled WGS sequence"/>
</dbReference>
<keyword evidence="3" id="KW-1185">Reference proteome</keyword>
<sequence>MVTEAYDFWLFDLDGTLIDTEWAYTREVFDRVGDRLGRQFSDQEAEILWHGLGGARDPQLRQWGIDPAEFWPIFHDEERPVVRAESTYLHPDAVDFMAEIERQDVPVGLVTHCQEFLTQPVLDHLDIGDWFDTVVCCTEELGWKPDPAPVSHAMSQMGVTAGQRGVLAGDGESDIGAAWNAGLDGIHVERHGPQRRGRCVLGDYRVDSFAPLLSDVATDGGTETR</sequence>
<evidence type="ECO:0000256" key="1">
    <source>
        <dbReference type="ARBA" id="ARBA00007958"/>
    </source>
</evidence>
<dbReference type="InterPro" id="IPR041492">
    <property type="entry name" value="HAD_2"/>
</dbReference>
<dbReference type="InterPro" id="IPR050155">
    <property type="entry name" value="HAD-like_hydrolase_sf"/>
</dbReference>
<dbReference type="NCBIfam" id="TIGR01549">
    <property type="entry name" value="HAD-SF-IA-v1"/>
    <property type="match status" value="1"/>
</dbReference>
<dbReference type="RefSeq" id="WP_256395190.1">
    <property type="nucleotide sequence ID" value="NZ_JANHDJ010000002.1"/>
</dbReference>
<organism evidence="2 3">
    <name type="scientific">Halohasta litorea</name>
    <dbReference type="NCBI Taxonomy" id="869891"/>
    <lineage>
        <taxon>Archaea</taxon>
        <taxon>Methanobacteriati</taxon>
        <taxon>Methanobacteriota</taxon>
        <taxon>Stenosarchaea group</taxon>
        <taxon>Halobacteria</taxon>
        <taxon>Halobacteriales</taxon>
        <taxon>Haloferacaceae</taxon>
        <taxon>Halohasta</taxon>
    </lineage>
</organism>
<dbReference type="EC" id="3.-.-.-" evidence="2"/>
<dbReference type="InterPro" id="IPR036412">
    <property type="entry name" value="HAD-like_sf"/>
</dbReference>
<dbReference type="InterPro" id="IPR006439">
    <property type="entry name" value="HAD-SF_hydro_IA"/>
</dbReference>
<dbReference type="Pfam" id="PF13419">
    <property type="entry name" value="HAD_2"/>
    <property type="match status" value="1"/>
</dbReference>
<dbReference type="SFLD" id="SFLDS00003">
    <property type="entry name" value="Haloacid_Dehalogenase"/>
    <property type="match status" value="1"/>
</dbReference>
<evidence type="ECO:0000313" key="2">
    <source>
        <dbReference type="EMBL" id="MFD1642444.1"/>
    </source>
</evidence>
<dbReference type="PANTHER" id="PTHR43434:SF1">
    <property type="entry name" value="PHOSPHOGLYCOLATE PHOSPHATASE"/>
    <property type="match status" value="1"/>
</dbReference>
<accession>A0ABD6D840</accession>
<dbReference type="Gene3D" id="3.40.50.1000">
    <property type="entry name" value="HAD superfamily/HAD-like"/>
    <property type="match status" value="1"/>
</dbReference>
<dbReference type="EMBL" id="JBHUDM010000002">
    <property type="protein sequence ID" value="MFD1642444.1"/>
    <property type="molecule type" value="Genomic_DNA"/>
</dbReference>
<proteinExistence type="inferred from homology"/>
<protein>
    <submittedName>
        <fullName evidence="2">HAD family hydrolase</fullName>
        <ecNumber evidence="2">3.-.-.-</ecNumber>
    </submittedName>
</protein>
<comment type="similarity">
    <text evidence="1">Belongs to the HAD-like hydrolase superfamily.</text>
</comment>
<dbReference type="InterPro" id="IPR023214">
    <property type="entry name" value="HAD_sf"/>
</dbReference>
<keyword evidence="2" id="KW-0378">Hydrolase</keyword>
<evidence type="ECO:0000313" key="3">
    <source>
        <dbReference type="Proteomes" id="UP001597052"/>
    </source>
</evidence>
<comment type="caution">
    <text evidence="2">The sequence shown here is derived from an EMBL/GenBank/DDBJ whole genome shotgun (WGS) entry which is preliminary data.</text>
</comment>
<dbReference type="SFLD" id="SFLDG01129">
    <property type="entry name" value="C1.5:_HAD__Beta-PGM__Phosphata"/>
    <property type="match status" value="1"/>
</dbReference>
<dbReference type="Gene3D" id="1.10.150.240">
    <property type="entry name" value="Putative phosphatase, domain 2"/>
    <property type="match status" value="1"/>
</dbReference>
<name>A0ABD6D840_9EURY</name>
<reference evidence="2 3" key="1">
    <citation type="journal article" date="2019" name="Int. J. Syst. Evol. Microbiol.">
        <title>The Global Catalogue of Microorganisms (GCM) 10K type strain sequencing project: providing services to taxonomists for standard genome sequencing and annotation.</title>
        <authorList>
            <consortium name="The Broad Institute Genomics Platform"/>
            <consortium name="The Broad Institute Genome Sequencing Center for Infectious Disease"/>
            <person name="Wu L."/>
            <person name="Ma J."/>
        </authorList>
    </citation>
    <scope>NUCLEOTIDE SEQUENCE [LARGE SCALE GENOMIC DNA]</scope>
    <source>
        <strain evidence="2 3">CGMCC 1.10593</strain>
    </source>
</reference>
<dbReference type="PANTHER" id="PTHR43434">
    <property type="entry name" value="PHOSPHOGLYCOLATE PHOSPHATASE"/>
    <property type="match status" value="1"/>
</dbReference>